<evidence type="ECO:0000313" key="2">
    <source>
        <dbReference type="EMBL" id="KIH67264.1"/>
    </source>
</evidence>
<dbReference type="Pfam" id="PF00665">
    <property type="entry name" value="rve"/>
    <property type="match status" value="1"/>
</dbReference>
<dbReference type="EMBL" id="KN726768">
    <property type="protein sequence ID" value="KIH67264.1"/>
    <property type="molecule type" value="Genomic_DNA"/>
</dbReference>
<gene>
    <name evidence="2" type="ORF">ANCDUO_02408</name>
</gene>
<organism evidence="2 3">
    <name type="scientific">Ancylostoma duodenale</name>
    <dbReference type="NCBI Taxonomy" id="51022"/>
    <lineage>
        <taxon>Eukaryota</taxon>
        <taxon>Metazoa</taxon>
        <taxon>Ecdysozoa</taxon>
        <taxon>Nematoda</taxon>
        <taxon>Chromadorea</taxon>
        <taxon>Rhabditida</taxon>
        <taxon>Rhabditina</taxon>
        <taxon>Rhabditomorpha</taxon>
        <taxon>Strongyloidea</taxon>
        <taxon>Ancylostomatidae</taxon>
        <taxon>Ancylostomatinae</taxon>
        <taxon>Ancylostoma</taxon>
    </lineage>
</organism>
<dbReference type="Proteomes" id="UP000054047">
    <property type="component" value="Unassembled WGS sequence"/>
</dbReference>
<dbReference type="PANTHER" id="PTHR37984">
    <property type="entry name" value="PROTEIN CBG26694"/>
    <property type="match status" value="1"/>
</dbReference>
<reference evidence="2 3" key="1">
    <citation type="submission" date="2013-12" db="EMBL/GenBank/DDBJ databases">
        <title>Draft genome of the parsitic nematode Ancylostoma duodenale.</title>
        <authorList>
            <person name="Mitreva M."/>
        </authorList>
    </citation>
    <scope>NUCLEOTIDE SEQUENCE [LARGE SCALE GENOMIC DNA]</scope>
    <source>
        <strain evidence="2 3">Zhejiang</strain>
    </source>
</reference>
<dbReference type="InterPro" id="IPR001584">
    <property type="entry name" value="Integrase_cat-core"/>
</dbReference>
<dbReference type="FunFam" id="3.30.420.10:FF:000032">
    <property type="entry name" value="Retrovirus-related Pol polyprotein from transposon 297-like Protein"/>
    <property type="match status" value="1"/>
</dbReference>
<accession>A0A0C2H6W4</accession>
<name>A0A0C2H6W4_9BILA</name>
<dbReference type="PANTHER" id="PTHR37984:SF15">
    <property type="entry name" value="INTEGRASE CATALYTIC DOMAIN-CONTAINING PROTEIN"/>
    <property type="match status" value="1"/>
</dbReference>
<dbReference type="GO" id="GO:0015074">
    <property type="term" value="P:DNA integration"/>
    <property type="evidence" value="ECO:0007669"/>
    <property type="project" value="InterPro"/>
</dbReference>
<proteinExistence type="predicted"/>
<evidence type="ECO:0000313" key="3">
    <source>
        <dbReference type="Proteomes" id="UP000054047"/>
    </source>
</evidence>
<keyword evidence="3" id="KW-1185">Reference proteome</keyword>
<dbReference type="InterPro" id="IPR036397">
    <property type="entry name" value="RNaseH_sf"/>
</dbReference>
<feature type="domain" description="Integrase catalytic" evidence="1">
    <location>
        <begin position="113"/>
        <end position="266"/>
    </location>
</feature>
<dbReference type="OrthoDB" id="5832112at2759"/>
<evidence type="ECO:0000259" key="1">
    <source>
        <dbReference type="PROSITE" id="PS50994"/>
    </source>
</evidence>
<sequence length="266" mass="30150">MDSRIQKKALAKGEDILESSDYILIDNILYKLPLRLYQDPQLVLLETSTIKNDIIALVHQSQVGTAHLGMKKTRAAVERIAICNNMTPPNPSRNVNCVRVGKTQAHTGYKNNITSRPWQRIHSDIIGPLPMTLDGNKFILIFIDSFSKYIVAEPLPDQKANTTAQTFITRFVARFGLPETLVTDQGSDYMSETFRCLLRNLHVNHRTSTPYHHESNGQVERANRTLQEQIAIATEQHQDGWGHVLHMIVHAYNCAESTSTKYLRTS</sequence>
<dbReference type="GO" id="GO:0003676">
    <property type="term" value="F:nucleic acid binding"/>
    <property type="evidence" value="ECO:0007669"/>
    <property type="project" value="InterPro"/>
</dbReference>
<dbReference type="SUPFAM" id="SSF53098">
    <property type="entry name" value="Ribonuclease H-like"/>
    <property type="match status" value="1"/>
</dbReference>
<dbReference type="InterPro" id="IPR012337">
    <property type="entry name" value="RNaseH-like_sf"/>
</dbReference>
<dbReference type="PROSITE" id="PS50994">
    <property type="entry name" value="INTEGRASE"/>
    <property type="match status" value="1"/>
</dbReference>
<dbReference type="Gene3D" id="3.30.420.10">
    <property type="entry name" value="Ribonuclease H-like superfamily/Ribonuclease H"/>
    <property type="match status" value="1"/>
</dbReference>
<dbReference type="InterPro" id="IPR050951">
    <property type="entry name" value="Retrovirus_Pol_polyprotein"/>
</dbReference>
<dbReference type="AlphaFoldDB" id="A0A0C2H6W4"/>
<protein>
    <submittedName>
        <fullName evidence="2">Integrase core domain protein</fullName>
    </submittedName>
</protein>